<dbReference type="RefSeq" id="WP_031519630.1">
    <property type="nucleotide sequence ID" value="NZ_CP074352.1"/>
</dbReference>
<evidence type="ECO:0000256" key="2">
    <source>
        <dbReference type="SAM" id="SignalP"/>
    </source>
</evidence>
<protein>
    <submittedName>
        <fullName evidence="3">DUF2502 domain-containing protein</fullName>
    </submittedName>
</protein>
<evidence type="ECO:0000313" key="3">
    <source>
        <dbReference type="EMBL" id="UYU31393.1"/>
    </source>
</evidence>
<sequence>MLKPVILALSVMLMTPVMAQAADITLLPSVKLQIGDSDNRGHRWDGGRWRDHDWWQSHYQWRDHRWQPHGHREGRGPERHHDRDHRHDRGWHRH</sequence>
<accession>A0ABY6JC48</accession>
<reference evidence="3 4" key="1">
    <citation type="submission" date="2021-05" db="EMBL/GenBank/DDBJ databases">
        <title>Isolation, identification, and the growth promoting effects of Pantoea dispersa strain YSD J2 from the aboveground leaves of Cyperus esculentus L.Var. Sativus.</title>
        <authorList>
            <person name="Wang S."/>
            <person name="Tang X.M."/>
            <person name="Huang Y.N."/>
        </authorList>
    </citation>
    <scope>NUCLEOTIDE SEQUENCE [LARGE SCALE GENOMIC DNA]</scope>
    <source>
        <strain evidence="4">YSD YN2</strain>
    </source>
</reference>
<gene>
    <name evidence="3" type="ORF">KFZ77_16390</name>
</gene>
<keyword evidence="4" id="KW-1185">Reference proteome</keyword>
<name>A0ABY6JC48_9ENTR</name>
<dbReference type="Proteomes" id="UP001156318">
    <property type="component" value="Chromosome"/>
</dbReference>
<feature type="signal peptide" evidence="2">
    <location>
        <begin position="1"/>
        <end position="21"/>
    </location>
</feature>
<dbReference type="EMBL" id="CP074352">
    <property type="protein sequence ID" value="UYU31393.1"/>
    <property type="molecule type" value="Genomic_DNA"/>
</dbReference>
<feature type="region of interest" description="Disordered" evidence="1">
    <location>
        <begin position="66"/>
        <end position="94"/>
    </location>
</feature>
<feature type="chain" id="PRO_5045346963" evidence="2">
    <location>
        <begin position="22"/>
        <end position="94"/>
    </location>
</feature>
<keyword evidence="2" id="KW-0732">Signal</keyword>
<dbReference type="InterPro" id="IPR019638">
    <property type="entry name" value="DUF2502"/>
</dbReference>
<organism evidence="3 4">
    <name type="scientific">Siccibacter colletis</name>
    <dbReference type="NCBI Taxonomy" id="1505757"/>
    <lineage>
        <taxon>Bacteria</taxon>
        <taxon>Pseudomonadati</taxon>
        <taxon>Pseudomonadota</taxon>
        <taxon>Gammaproteobacteria</taxon>
        <taxon>Enterobacterales</taxon>
        <taxon>Enterobacteriaceae</taxon>
        <taxon>Siccibacter</taxon>
    </lineage>
</organism>
<evidence type="ECO:0000256" key="1">
    <source>
        <dbReference type="SAM" id="MobiDB-lite"/>
    </source>
</evidence>
<dbReference type="Pfam" id="PF10697">
    <property type="entry name" value="DUF2502"/>
    <property type="match status" value="1"/>
</dbReference>
<proteinExistence type="predicted"/>
<feature type="compositionally biased region" description="Basic and acidic residues" evidence="1">
    <location>
        <begin position="66"/>
        <end position="87"/>
    </location>
</feature>
<evidence type="ECO:0000313" key="4">
    <source>
        <dbReference type="Proteomes" id="UP001156318"/>
    </source>
</evidence>